<dbReference type="GO" id="GO:0005634">
    <property type="term" value="C:nucleus"/>
    <property type="evidence" value="ECO:0007669"/>
    <property type="project" value="UniProtKB-SubCell"/>
</dbReference>
<dbReference type="SMART" id="SM00213">
    <property type="entry name" value="UBQ"/>
    <property type="match status" value="1"/>
</dbReference>
<feature type="compositionally biased region" description="Low complexity" evidence="12">
    <location>
        <begin position="425"/>
        <end position="467"/>
    </location>
</feature>
<evidence type="ECO:0000256" key="2">
    <source>
        <dbReference type="ARBA" id="ARBA00004514"/>
    </source>
</evidence>
<keyword evidence="9" id="KW-0143">Chaperone</keyword>
<dbReference type="GO" id="GO:0006325">
    <property type="term" value="P:chromatin organization"/>
    <property type="evidence" value="ECO:0007669"/>
    <property type="project" value="UniProtKB-KW"/>
</dbReference>
<feature type="compositionally biased region" description="Gly residues" evidence="12">
    <location>
        <begin position="719"/>
        <end position="729"/>
    </location>
</feature>
<keyword evidence="8" id="KW-0156">Chromatin regulator</keyword>
<feature type="compositionally biased region" description="Low complexity" evidence="12">
    <location>
        <begin position="740"/>
        <end position="753"/>
    </location>
</feature>
<feature type="compositionally biased region" description="Low complexity" evidence="12">
    <location>
        <begin position="683"/>
        <end position="718"/>
    </location>
</feature>
<evidence type="ECO:0000259" key="13">
    <source>
        <dbReference type="PROSITE" id="PS50053"/>
    </source>
</evidence>
<evidence type="ECO:0000256" key="11">
    <source>
        <dbReference type="ARBA" id="ARBA00030033"/>
    </source>
</evidence>
<dbReference type="Pfam" id="PF00240">
    <property type="entry name" value="ubiquitin"/>
    <property type="match status" value="1"/>
</dbReference>
<feature type="region of interest" description="Disordered" evidence="12">
    <location>
        <begin position="1122"/>
        <end position="1162"/>
    </location>
</feature>
<evidence type="ECO:0000256" key="5">
    <source>
        <dbReference type="ARBA" id="ARBA00022490"/>
    </source>
</evidence>
<feature type="region of interest" description="Disordered" evidence="12">
    <location>
        <begin position="1295"/>
        <end position="1331"/>
    </location>
</feature>
<evidence type="ECO:0000256" key="3">
    <source>
        <dbReference type="ARBA" id="ARBA00004550"/>
    </source>
</evidence>
<feature type="compositionally biased region" description="Low complexity" evidence="12">
    <location>
        <begin position="1050"/>
        <end position="1089"/>
    </location>
</feature>
<evidence type="ECO:0000256" key="10">
    <source>
        <dbReference type="ARBA" id="ARBA00023242"/>
    </source>
</evidence>
<dbReference type="GO" id="GO:0005576">
    <property type="term" value="C:extracellular region"/>
    <property type="evidence" value="ECO:0007669"/>
    <property type="project" value="UniProtKB-SubCell"/>
</dbReference>
<dbReference type="GO" id="GO:0006915">
    <property type="term" value="P:apoptotic process"/>
    <property type="evidence" value="ECO:0007669"/>
    <property type="project" value="UniProtKB-KW"/>
</dbReference>
<keyword evidence="10" id="KW-0539">Nucleus</keyword>
<dbReference type="GO" id="GO:0031593">
    <property type="term" value="F:polyubiquitin modification-dependent protein binding"/>
    <property type="evidence" value="ECO:0007669"/>
    <property type="project" value="TreeGrafter"/>
</dbReference>
<dbReference type="PROSITE" id="PS50053">
    <property type="entry name" value="UBIQUITIN_2"/>
    <property type="match status" value="1"/>
</dbReference>
<evidence type="ECO:0000256" key="6">
    <source>
        <dbReference type="ARBA" id="ARBA00022525"/>
    </source>
</evidence>
<dbReference type="InterPro" id="IPR029071">
    <property type="entry name" value="Ubiquitin-like_domsf"/>
</dbReference>
<feature type="region of interest" description="Disordered" evidence="12">
    <location>
        <begin position="797"/>
        <end position="842"/>
    </location>
</feature>
<evidence type="ECO:0000256" key="12">
    <source>
        <dbReference type="SAM" id="MobiDB-lite"/>
    </source>
</evidence>
<dbReference type="EnsemblMetazoa" id="AMEC009115-RA">
    <property type="protein sequence ID" value="AMEC009115-PA"/>
    <property type="gene ID" value="AMEC009115"/>
</dbReference>
<dbReference type="FunFam" id="3.10.20.90:FF:000161">
    <property type="entry name" value="Uncharacterized protein, isoform C"/>
    <property type="match status" value="1"/>
</dbReference>
<dbReference type="GO" id="GO:0071818">
    <property type="term" value="C:BAT3 complex"/>
    <property type="evidence" value="ECO:0007669"/>
    <property type="project" value="TreeGrafter"/>
</dbReference>
<dbReference type="Pfam" id="PF12057">
    <property type="entry name" value="BAG6"/>
    <property type="match status" value="1"/>
</dbReference>
<sequence>MINLKVKTLDSQNHDFTVDEEISVRQFKEQIADKISVSVELQRLIYCGRVLSDDVPLKNYDLNGKVVHLVQRPPPSARGTSLSTSESGGRDEGARASRRSRSSDNASRTIFPSMDELNTMYFGSMTSIPLNMTSTNVTQIPSVGSSSTLCNNRITVARHMLDCADSILSYLENPARGLNYSAMDYLSQQTMESTVFEVGISAVGDVDIPHNQVQSFVNAFQGAVSAALRQNGMSNVTVQQPDGLNGSVQVFGTVPDFATTSTQTLGEVVQQMRSVQRRMEPFLQQYYDILQDDPAFDESDTVGRENAQRVFDRVSEAMHYISHAQHAISDLMLDLQMTTPRHLCCRPILVEQNAYVSSGMAAMPQNINLANLLRNHINVNNNNNNNNNPEVGNNNIHAQLINLGITAQPTFFAAAGGGTAPGATAGATATANNTMRPPSSAPSGGGTTAAPSTTAPNGAAAANNTAAQPRPPNLGQSQSRPPMAAVGGGVSGIGGSDGGGGGGGGGVRGSDNMVTSVFIPLYDLNSVRRLEHVLQAQPVPVAGWRDNPVIIMRELLHPRAPRTASADGRLQPPSATAGSNTRNRPTATATTTNSGTNNNNSAGGTPNNAAAGTPNNASQNAQIQMARLIQAVVNAAPIHTDIHVQINTAGGGGGGGAGGNTGSGAATAPPPTNNAGSRGGSTAGAAAAATATSTTAQTTNTGSSSNTAGGTTNASTATGGNGRGGGGGENVVHVYPRFATVTLPTTSTQTRSTSRPHVHSIPPSHLGGAGQIRNLRPMAASILNTFDRFLPCNSHHIRDNTGSNGDRSSEGTPNRTGSGETTANTPNAAPPSTEGGSDTAPMQDDVRTAAAATRVNMFGTQLTMGDLQNLVPNPNTLNRIREPLRSYVNRALFTPDREVDEQTVHEAGERIINNVMPMLVPVVDIESPEFDTRASLANLMRSTFPSFINLVREDSSSQFGVRLMRLLLTFLRRSFMILIRGVGRERSLMAVSTLVAFALRLHNVPEPERLVRLLIRPTLENNFAAAARHDMFDIQQFLVIRQPAPESAATTGAAATGAAAAPPSTATTADGSESLSSSSMSSSTGPSSGQREASPMDVDETETMSTPELVSDIAEISISIEPPAMSVDPADTVPTTDAGPAAGNDGELAGRGDRTPQPAEAPAQEVPIVTCSLTGTDLDFANRPVPPPRPPGDDEGLPTVEYDAESWHRHFPSNWLPIITRDLGRQRRQSPQAPFSDAYISGLSSKRRKLLSETKPASDVHSLISDGVRRAFLGTGIAPSSAVIGASTAAAAATSSGASGGTATVGASTSATGGGATGNGGGGGGGSNAAPTRFRTLDELANNIANDGALQMSYCEAMKASIRDRLAKDTDYDAMRFPNCSKYFEK</sequence>
<comment type="subcellular location">
    <subcellularLocation>
        <location evidence="2">Cytoplasm</location>
        <location evidence="2">Cytosol</location>
    </subcellularLocation>
    <subcellularLocation>
        <location evidence="1">Nucleus</location>
    </subcellularLocation>
    <subcellularLocation>
        <location evidence="3">Secreted</location>
        <location evidence="3">Extracellular exosome</location>
    </subcellularLocation>
</comment>
<feature type="compositionally biased region" description="Polar residues" evidence="12">
    <location>
        <begin position="800"/>
        <end position="827"/>
    </location>
</feature>
<feature type="region of interest" description="Disordered" evidence="12">
    <location>
        <begin position="653"/>
        <end position="771"/>
    </location>
</feature>
<accession>A0A182TVN9</accession>
<proteinExistence type="predicted"/>
<dbReference type="PANTHER" id="PTHR15204">
    <property type="entry name" value="LARGE PROLINE-RICH PROTEIN BAG6"/>
    <property type="match status" value="1"/>
</dbReference>
<organism evidence="14 15">
    <name type="scientific">Anopheles melas</name>
    <dbReference type="NCBI Taxonomy" id="34690"/>
    <lineage>
        <taxon>Eukaryota</taxon>
        <taxon>Metazoa</taxon>
        <taxon>Ecdysozoa</taxon>
        <taxon>Arthropoda</taxon>
        <taxon>Hexapoda</taxon>
        <taxon>Insecta</taxon>
        <taxon>Pterygota</taxon>
        <taxon>Neoptera</taxon>
        <taxon>Endopterygota</taxon>
        <taxon>Diptera</taxon>
        <taxon>Nematocera</taxon>
        <taxon>Culicoidea</taxon>
        <taxon>Culicidae</taxon>
        <taxon>Anophelinae</taxon>
        <taxon>Anopheles</taxon>
    </lineage>
</organism>
<evidence type="ECO:0000256" key="8">
    <source>
        <dbReference type="ARBA" id="ARBA00022853"/>
    </source>
</evidence>
<evidence type="ECO:0000256" key="4">
    <source>
        <dbReference type="ARBA" id="ARBA00022448"/>
    </source>
</evidence>
<evidence type="ECO:0000256" key="7">
    <source>
        <dbReference type="ARBA" id="ARBA00022703"/>
    </source>
</evidence>
<protein>
    <recommendedName>
        <fullName evidence="11">BCL2-associated athanogene 6</fullName>
    </recommendedName>
</protein>
<evidence type="ECO:0000313" key="15">
    <source>
        <dbReference type="Proteomes" id="UP000075902"/>
    </source>
</evidence>
<feature type="region of interest" description="Disordered" evidence="12">
    <location>
        <begin position="425"/>
        <end position="508"/>
    </location>
</feature>
<feature type="compositionally biased region" description="Gly residues" evidence="12">
    <location>
        <begin position="486"/>
        <end position="508"/>
    </location>
</feature>
<dbReference type="STRING" id="34690.A0A182TVN9"/>
<evidence type="ECO:0000256" key="1">
    <source>
        <dbReference type="ARBA" id="ARBA00004123"/>
    </source>
</evidence>
<keyword evidence="6" id="KW-0964">Secreted</keyword>
<name>A0A182TVN9_9DIPT</name>
<dbReference type="InterPro" id="IPR021925">
    <property type="entry name" value="BAG6"/>
</dbReference>
<dbReference type="SUPFAM" id="SSF54236">
    <property type="entry name" value="Ubiquitin-like"/>
    <property type="match status" value="1"/>
</dbReference>
<dbReference type="GO" id="GO:0051787">
    <property type="term" value="F:misfolded protein binding"/>
    <property type="evidence" value="ECO:0007669"/>
    <property type="project" value="TreeGrafter"/>
</dbReference>
<reference evidence="15" key="1">
    <citation type="submission" date="2014-01" db="EMBL/GenBank/DDBJ databases">
        <title>The Genome Sequence of Anopheles melas CM1001059_A (V2).</title>
        <authorList>
            <consortium name="The Broad Institute Genomics Platform"/>
            <person name="Neafsey D.E."/>
            <person name="Besansky N."/>
            <person name="Howell P."/>
            <person name="Walton C."/>
            <person name="Young S.K."/>
            <person name="Zeng Q."/>
            <person name="Gargeya S."/>
            <person name="Fitzgerald M."/>
            <person name="Haas B."/>
            <person name="Abouelleil A."/>
            <person name="Allen A.W."/>
            <person name="Alvarado L."/>
            <person name="Arachchi H.M."/>
            <person name="Berlin A.M."/>
            <person name="Chapman S.B."/>
            <person name="Gainer-Dewar J."/>
            <person name="Goldberg J."/>
            <person name="Griggs A."/>
            <person name="Gujja S."/>
            <person name="Hansen M."/>
            <person name="Howarth C."/>
            <person name="Imamovic A."/>
            <person name="Ireland A."/>
            <person name="Larimer J."/>
            <person name="McCowan C."/>
            <person name="Murphy C."/>
            <person name="Pearson M."/>
            <person name="Poon T.W."/>
            <person name="Priest M."/>
            <person name="Roberts A."/>
            <person name="Saif S."/>
            <person name="Shea T."/>
            <person name="Sisk P."/>
            <person name="Sykes S."/>
            <person name="Wortman J."/>
            <person name="Nusbaum C."/>
            <person name="Birren B."/>
        </authorList>
    </citation>
    <scope>NUCLEOTIDE SEQUENCE [LARGE SCALE GENOMIC DNA]</scope>
    <source>
        <strain evidence="15">CM1001059</strain>
    </source>
</reference>
<feature type="region of interest" description="Disordered" evidence="12">
    <location>
        <begin position="1050"/>
        <end position="1107"/>
    </location>
</feature>
<dbReference type="Gene3D" id="3.10.20.90">
    <property type="entry name" value="Phosphatidylinositol 3-kinase Catalytic Subunit, Chain A, domain 1"/>
    <property type="match status" value="1"/>
</dbReference>
<feature type="compositionally biased region" description="Low complexity" evidence="12">
    <location>
        <begin position="1295"/>
        <end position="1311"/>
    </location>
</feature>
<keyword evidence="4" id="KW-0813">Transport</keyword>
<keyword evidence="7" id="KW-0053">Apoptosis</keyword>
<dbReference type="PANTHER" id="PTHR15204:SF0">
    <property type="entry name" value="LARGE PROLINE-RICH PROTEIN BAG6"/>
    <property type="match status" value="1"/>
</dbReference>
<dbReference type="InterPro" id="IPR000626">
    <property type="entry name" value="Ubiquitin-like_dom"/>
</dbReference>
<dbReference type="VEuPathDB" id="VectorBase:AMEC009115"/>
<feature type="region of interest" description="Disordered" evidence="12">
    <location>
        <begin position="71"/>
        <end position="109"/>
    </location>
</feature>
<dbReference type="GO" id="GO:0036503">
    <property type="term" value="P:ERAD pathway"/>
    <property type="evidence" value="ECO:0007669"/>
    <property type="project" value="TreeGrafter"/>
</dbReference>
<dbReference type="Proteomes" id="UP000075902">
    <property type="component" value="Unassembled WGS sequence"/>
</dbReference>
<evidence type="ECO:0000256" key="9">
    <source>
        <dbReference type="ARBA" id="ARBA00023186"/>
    </source>
</evidence>
<reference evidence="14" key="2">
    <citation type="submission" date="2020-05" db="UniProtKB">
        <authorList>
            <consortium name="EnsemblMetazoa"/>
        </authorList>
    </citation>
    <scope>IDENTIFICATION</scope>
    <source>
        <strain evidence="14">CM1001059</strain>
    </source>
</reference>
<feature type="compositionally biased region" description="Gly residues" evidence="12">
    <location>
        <begin position="1312"/>
        <end position="1327"/>
    </location>
</feature>
<keyword evidence="5" id="KW-0963">Cytoplasm</keyword>
<dbReference type="CDD" id="cd01809">
    <property type="entry name" value="Ubl_BAG6"/>
    <property type="match status" value="1"/>
</dbReference>
<feature type="compositionally biased region" description="Low complexity" evidence="12">
    <location>
        <begin position="579"/>
        <end position="618"/>
    </location>
</feature>
<evidence type="ECO:0000313" key="14">
    <source>
        <dbReference type="EnsemblMetazoa" id="AMEC009115-PA"/>
    </source>
</evidence>
<keyword evidence="15" id="KW-1185">Reference proteome</keyword>
<feature type="domain" description="Ubiquitin-like" evidence="13">
    <location>
        <begin position="2"/>
        <end position="63"/>
    </location>
</feature>
<feature type="compositionally biased region" description="Gly residues" evidence="12">
    <location>
        <begin position="653"/>
        <end position="662"/>
    </location>
</feature>
<feature type="region of interest" description="Disordered" evidence="12">
    <location>
        <begin position="561"/>
        <end position="618"/>
    </location>
</feature>